<evidence type="ECO:0000256" key="1">
    <source>
        <dbReference type="SAM" id="MobiDB-lite"/>
    </source>
</evidence>
<reference evidence="2 3" key="1">
    <citation type="submission" date="2024-06" db="EMBL/GenBank/DDBJ databases">
        <title>The draft genome of Grus japonensis, version 3.</title>
        <authorList>
            <person name="Nabeshima K."/>
            <person name="Suzuki S."/>
            <person name="Onuma M."/>
        </authorList>
    </citation>
    <scope>NUCLEOTIDE SEQUENCE [LARGE SCALE GENOMIC DNA]</scope>
    <source>
        <strain evidence="2 3">451A</strain>
    </source>
</reference>
<evidence type="ECO:0000313" key="2">
    <source>
        <dbReference type="EMBL" id="GAB0209093.1"/>
    </source>
</evidence>
<protein>
    <recommendedName>
        <fullName evidence="4">Ubiquitin carboxyl-terminal hydrolase 4</fullName>
    </recommendedName>
</protein>
<evidence type="ECO:0008006" key="4">
    <source>
        <dbReference type="Google" id="ProtNLM"/>
    </source>
</evidence>
<dbReference type="InterPro" id="IPR053270">
    <property type="entry name" value="Fv1_restriction_factor"/>
</dbReference>
<proteinExistence type="predicted"/>
<feature type="compositionally biased region" description="Acidic residues" evidence="1">
    <location>
        <begin position="116"/>
        <end position="132"/>
    </location>
</feature>
<dbReference type="Proteomes" id="UP001623348">
    <property type="component" value="Unassembled WGS sequence"/>
</dbReference>
<dbReference type="EMBL" id="BAAFJT010000299">
    <property type="protein sequence ID" value="GAB0209093.1"/>
    <property type="molecule type" value="Genomic_DNA"/>
</dbReference>
<keyword evidence="3" id="KW-1185">Reference proteome</keyword>
<comment type="caution">
    <text evidence="2">The sequence shown here is derived from an EMBL/GenBank/DDBJ whole genome shotgun (WGS) entry which is preliminary data.</text>
</comment>
<feature type="region of interest" description="Disordered" evidence="1">
    <location>
        <begin position="113"/>
        <end position="135"/>
    </location>
</feature>
<accession>A0ABC9YG89</accession>
<sequence length="269" mass="30591">MVWNFTPEQLQDPDKVIEYLKGKCCGYLKEIQLTALCWALASIYQFDNRQRPQGEERQNRAISTVATQTLATGTDITQTPVTNSAAKPKNQPMPISVATIDMKKYTKKKSLCLVRDDDEPGPSREQEEEAEPEVITQSLSLSELQDMRKDFGHYPGEQNVTWLLLCWDNGASNLGLEGREAKQLGSLSREGGTDKAIGKKTQVLSLWRRLLSSVRERDLFSEDVVRRPGKWTTMERGIQYLRELAVREMVYYDPDNAQLPTDPDEVQCT</sequence>
<name>A0ABC9YG89_GRUJA</name>
<evidence type="ECO:0000313" key="3">
    <source>
        <dbReference type="Proteomes" id="UP001623348"/>
    </source>
</evidence>
<dbReference type="AlphaFoldDB" id="A0ABC9YG89"/>
<dbReference type="PANTHER" id="PTHR48195">
    <property type="entry name" value="FRIEND VIRUS SUSCEPTIBILITY PROTEIN 1"/>
    <property type="match status" value="1"/>
</dbReference>
<dbReference type="PANTHER" id="PTHR48195:SF1">
    <property type="entry name" value="RIKEN CDNA 2410002F23 GENE"/>
    <property type="match status" value="1"/>
</dbReference>
<organism evidence="2 3">
    <name type="scientific">Grus japonensis</name>
    <name type="common">Japanese crane</name>
    <name type="synonym">Red-crowned crane</name>
    <dbReference type="NCBI Taxonomy" id="30415"/>
    <lineage>
        <taxon>Eukaryota</taxon>
        <taxon>Metazoa</taxon>
        <taxon>Chordata</taxon>
        <taxon>Craniata</taxon>
        <taxon>Vertebrata</taxon>
        <taxon>Euteleostomi</taxon>
        <taxon>Archelosauria</taxon>
        <taxon>Archosauria</taxon>
        <taxon>Dinosauria</taxon>
        <taxon>Saurischia</taxon>
        <taxon>Theropoda</taxon>
        <taxon>Coelurosauria</taxon>
        <taxon>Aves</taxon>
        <taxon>Neognathae</taxon>
        <taxon>Neoaves</taxon>
        <taxon>Gruiformes</taxon>
        <taxon>Gruidae</taxon>
        <taxon>Grus</taxon>
    </lineage>
</organism>
<gene>
    <name evidence="2" type="ORF">GRJ2_003375000</name>
</gene>